<evidence type="ECO:0000256" key="7">
    <source>
        <dbReference type="ARBA" id="ARBA00022694"/>
    </source>
</evidence>
<evidence type="ECO:0000256" key="4">
    <source>
        <dbReference type="ARBA" id="ARBA00011534"/>
    </source>
</evidence>
<dbReference type="VEuPathDB" id="FungiDB:GW608_F03201"/>
<reference evidence="14 15" key="1">
    <citation type="submission" date="2015-10" db="EMBL/GenBank/DDBJ databases">
        <title>Draft genomes sequences of Candida glabrata isolates 1A, 1B, 2A, 2B, 3A and 3B.</title>
        <authorList>
            <person name="Haavelsrud O.E."/>
            <person name="Gaustad P."/>
        </authorList>
    </citation>
    <scope>NUCLEOTIDE SEQUENCE [LARGE SCALE GENOMIC DNA]</scope>
    <source>
        <strain evidence="14">910700640</strain>
    </source>
</reference>
<dbReference type="GO" id="GO:0000722">
    <property type="term" value="P:telomere maintenance via recombination"/>
    <property type="evidence" value="ECO:0007669"/>
    <property type="project" value="EnsemblFungi"/>
</dbReference>
<keyword evidence="9" id="KW-0805">Transcription regulation</keyword>
<dbReference type="SMR" id="A0A0W0EET9"/>
<dbReference type="VEuPathDB" id="FungiDB:CAGL0F03487g"/>
<evidence type="ECO:0000313" key="15">
    <source>
        <dbReference type="Proteomes" id="UP000054886"/>
    </source>
</evidence>
<evidence type="ECO:0000256" key="9">
    <source>
        <dbReference type="ARBA" id="ARBA00023015"/>
    </source>
</evidence>
<sequence>MELCAEYVSPDQRRSFVAGPHGTTDGVTTGPSAYVLNAGQVDRDRPAEARSVAGKVTYLGQLRNQLTGLQDDINEYLTLRMEAAKSKKLKTADEQRIEKEINTLLDGGDDEE</sequence>
<dbReference type="GO" id="GO:0000408">
    <property type="term" value="C:EKC/KEOPS complex"/>
    <property type="evidence" value="ECO:0007669"/>
    <property type="project" value="EnsemblFungi"/>
</dbReference>
<evidence type="ECO:0000256" key="1">
    <source>
        <dbReference type="ARBA" id="ARBA00004123"/>
    </source>
</evidence>
<dbReference type="PhylomeDB" id="A0A0W0EET9"/>
<comment type="function">
    <text evidence="13">Component of the EKC/KEOPS complex that is required for the formation of a threonylcarbamoyl group on adenosine at position 37 (t(6)A37) in tRNAs that read codons beginning with adenine. The complex is probably involved in the transfer of the threonylcarbamoyl moiety of threonylcarbamoyl-AMP (TC-AMP) to the N6 group of A37. GON7 likely plays a supporting role to the catalytic subunit KAE1 in the complex. The EKC/KEOPS complex also promotes both telomere uncapping and telomere elongation. The complex is required for efficient recruitment of transcriptional coactivators.</text>
</comment>
<evidence type="ECO:0000256" key="8">
    <source>
        <dbReference type="ARBA" id="ARBA00022895"/>
    </source>
</evidence>
<evidence type="ECO:0000256" key="3">
    <source>
        <dbReference type="ARBA" id="ARBA00008529"/>
    </source>
</evidence>
<dbReference type="Proteomes" id="UP000054886">
    <property type="component" value="Unassembled WGS sequence"/>
</dbReference>
<keyword evidence="11" id="KW-0804">Transcription</keyword>
<name>A0A0W0EET9_CANGB</name>
<dbReference type="VEuPathDB" id="FungiDB:GWK60_F03201"/>
<dbReference type="AlphaFoldDB" id="A0A0W0EET9"/>
<dbReference type="GO" id="GO:0031490">
    <property type="term" value="F:chromatin DNA binding"/>
    <property type="evidence" value="ECO:0007669"/>
    <property type="project" value="EnsemblFungi"/>
</dbReference>
<gene>
    <name evidence="14" type="ORF">AO440_001246</name>
</gene>
<dbReference type="VEuPathDB" id="FungiDB:B1J91_F03487g"/>
<dbReference type="GO" id="GO:0000781">
    <property type="term" value="C:chromosome, telomeric region"/>
    <property type="evidence" value="ECO:0007669"/>
    <property type="project" value="UniProtKB-SubCell"/>
</dbReference>
<dbReference type="GO" id="GO:0000032">
    <property type="term" value="P:cell wall mannoprotein biosynthetic process"/>
    <property type="evidence" value="ECO:0007669"/>
    <property type="project" value="EnsemblFungi"/>
</dbReference>
<keyword evidence="12" id="KW-0539">Nucleus</keyword>
<evidence type="ECO:0000256" key="6">
    <source>
        <dbReference type="ARBA" id="ARBA00022454"/>
    </source>
</evidence>
<keyword evidence="10" id="KW-0010">Activator</keyword>
<comment type="subcellular location">
    <subcellularLocation>
        <location evidence="2">Chromosome</location>
        <location evidence="2">Telomere</location>
    </subcellularLocation>
    <subcellularLocation>
        <location evidence="1">Nucleus</location>
    </subcellularLocation>
</comment>
<evidence type="ECO:0000256" key="12">
    <source>
        <dbReference type="ARBA" id="ARBA00023242"/>
    </source>
</evidence>
<dbReference type="GO" id="GO:0000785">
    <property type="term" value="C:chromatin"/>
    <property type="evidence" value="ECO:0007669"/>
    <property type="project" value="EnsemblFungi"/>
</dbReference>
<accession>A0A0W0EET9</accession>
<comment type="similarity">
    <text evidence="3">Belongs to the GON7 family.</text>
</comment>
<dbReference type="GO" id="GO:0045944">
    <property type="term" value="P:positive regulation of transcription by RNA polymerase II"/>
    <property type="evidence" value="ECO:0007669"/>
    <property type="project" value="EnsemblFungi"/>
</dbReference>
<dbReference type="OrthoDB" id="2288868at2759"/>
<dbReference type="EMBL" id="LLZZ01000022">
    <property type="protein sequence ID" value="KTB12414.1"/>
    <property type="molecule type" value="Genomic_DNA"/>
</dbReference>
<keyword evidence="7" id="KW-0819">tRNA processing</keyword>
<evidence type="ECO:0000256" key="2">
    <source>
        <dbReference type="ARBA" id="ARBA00004574"/>
    </source>
</evidence>
<dbReference type="GO" id="GO:0005634">
    <property type="term" value="C:nucleus"/>
    <property type="evidence" value="ECO:0007669"/>
    <property type="project" value="UniProtKB-SubCell"/>
</dbReference>
<evidence type="ECO:0000256" key="13">
    <source>
        <dbReference type="ARBA" id="ARBA00025393"/>
    </source>
</evidence>
<evidence type="ECO:0000256" key="10">
    <source>
        <dbReference type="ARBA" id="ARBA00023159"/>
    </source>
</evidence>
<evidence type="ECO:0000256" key="11">
    <source>
        <dbReference type="ARBA" id="ARBA00023163"/>
    </source>
</evidence>
<evidence type="ECO:0000256" key="5">
    <source>
        <dbReference type="ARBA" id="ARBA00019746"/>
    </source>
</evidence>
<dbReference type="InterPro" id="IPR014849">
    <property type="entry name" value="EKC/KEOPS_Gon7"/>
</dbReference>
<dbReference type="OMA" id="QDHLNIF"/>
<evidence type="ECO:0000313" key="14">
    <source>
        <dbReference type="EMBL" id="KTB12414.1"/>
    </source>
</evidence>
<keyword evidence="6" id="KW-0158">Chromosome</keyword>
<dbReference type="VEuPathDB" id="FungiDB:GVI51_F03201"/>
<comment type="subunit">
    <text evidence="4">Component of the EKC/KEOPS complex composed of at least BUD32, CGI121, GON7, KAE1 and PCC1; the whole complex dimerizes.</text>
</comment>
<proteinExistence type="inferred from homology"/>
<dbReference type="GO" id="GO:0008033">
    <property type="term" value="P:tRNA processing"/>
    <property type="evidence" value="ECO:0007669"/>
    <property type="project" value="UniProtKB-KW"/>
</dbReference>
<dbReference type="Pfam" id="PF08738">
    <property type="entry name" value="Gon7"/>
    <property type="match status" value="1"/>
</dbReference>
<keyword evidence="8" id="KW-0779">Telomere</keyword>
<comment type="caution">
    <text evidence="14">The sequence shown here is derived from an EMBL/GenBank/DDBJ whole genome shotgun (WGS) entry which is preliminary data.</text>
</comment>
<organism evidence="14 15">
    <name type="scientific">Candida glabrata</name>
    <name type="common">Yeast</name>
    <name type="synonym">Torulopsis glabrata</name>
    <dbReference type="NCBI Taxonomy" id="5478"/>
    <lineage>
        <taxon>Eukaryota</taxon>
        <taxon>Fungi</taxon>
        <taxon>Dikarya</taxon>
        <taxon>Ascomycota</taxon>
        <taxon>Saccharomycotina</taxon>
        <taxon>Saccharomycetes</taxon>
        <taxon>Saccharomycetales</taxon>
        <taxon>Saccharomycetaceae</taxon>
        <taxon>Nakaseomyces</taxon>
    </lineage>
</organism>
<protein>
    <recommendedName>
        <fullName evidence="5">EKC/KEOPS complex subunit GON7</fullName>
    </recommendedName>
</protein>